<evidence type="ECO:0000256" key="1">
    <source>
        <dbReference type="SAM" id="MobiDB-lite"/>
    </source>
</evidence>
<dbReference type="InterPro" id="IPR025263">
    <property type="entry name" value="YhdP_central"/>
</dbReference>
<keyword evidence="2" id="KW-0472">Membrane</keyword>
<feature type="region of interest" description="Disordered" evidence="1">
    <location>
        <begin position="1"/>
        <end position="23"/>
    </location>
</feature>
<accession>A0A080LU95</accession>
<organism evidence="4 5">
    <name type="scientific">Candidatus Accumulibacter phosphatis</name>
    <dbReference type="NCBI Taxonomy" id="327160"/>
    <lineage>
        <taxon>Bacteria</taxon>
        <taxon>Pseudomonadati</taxon>
        <taxon>Pseudomonadota</taxon>
        <taxon>Betaproteobacteria</taxon>
        <taxon>Candidatus Accumulibacter</taxon>
    </lineage>
</organism>
<keyword evidence="2" id="KW-0812">Transmembrane</keyword>
<protein>
    <recommendedName>
        <fullName evidence="3">YhdP central domain-containing protein</fullName>
    </recommendedName>
</protein>
<comment type="caution">
    <text evidence="4">The sequence shown here is derived from an EMBL/GenBank/DDBJ whole genome shotgun (WGS) entry which is preliminary data.</text>
</comment>
<evidence type="ECO:0000313" key="5">
    <source>
        <dbReference type="Proteomes" id="UP000020077"/>
    </source>
</evidence>
<name>A0A080LU95_9PROT</name>
<dbReference type="InterPro" id="IPR011836">
    <property type="entry name" value="YhdP"/>
</dbReference>
<dbReference type="PANTHER" id="PTHR38690">
    <property type="entry name" value="PROTEASE-RELATED"/>
    <property type="match status" value="1"/>
</dbReference>
<feature type="region of interest" description="Disordered" evidence="1">
    <location>
        <begin position="1347"/>
        <end position="1371"/>
    </location>
</feature>
<dbReference type="Proteomes" id="UP000020077">
    <property type="component" value="Unassembled WGS sequence"/>
</dbReference>
<keyword evidence="2" id="KW-1133">Transmembrane helix</keyword>
<reference evidence="4 5" key="1">
    <citation type="submission" date="2014-02" db="EMBL/GenBank/DDBJ databases">
        <title>Expanding our view of genomic diversity in Candidatus Accumulibacter clades.</title>
        <authorList>
            <person name="Skennerton C.T."/>
            <person name="Barr J.J."/>
            <person name="Slater F.R."/>
            <person name="Bond P.L."/>
            <person name="Tyson G.W."/>
        </authorList>
    </citation>
    <scope>NUCLEOTIDE SEQUENCE [LARGE SCALE GENOMIC DNA]</scope>
    <source>
        <strain evidence="5">BA-91</strain>
    </source>
</reference>
<dbReference type="EMBL" id="JDVG02000444">
    <property type="protein sequence ID" value="KFB72071.1"/>
    <property type="molecule type" value="Genomic_DNA"/>
</dbReference>
<feature type="compositionally biased region" description="Polar residues" evidence="1">
    <location>
        <begin position="14"/>
        <end position="23"/>
    </location>
</feature>
<gene>
    <name evidence="4" type="ORF">AW09_002750</name>
</gene>
<feature type="domain" description="YhdP central" evidence="3">
    <location>
        <begin position="83"/>
        <end position="1345"/>
    </location>
</feature>
<proteinExistence type="predicted"/>
<evidence type="ECO:0000256" key="2">
    <source>
        <dbReference type="SAM" id="Phobius"/>
    </source>
</evidence>
<dbReference type="PANTHER" id="PTHR38690:SF1">
    <property type="entry name" value="PROTEASE"/>
    <property type="match status" value="1"/>
</dbReference>
<dbReference type="NCBIfam" id="TIGR02099">
    <property type="entry name" value="YhdP family protein"/>
    <property type="match status" value="1"/>
</dbReference>
<dbReference type="Pfam" id="PF13116">
    <property type="entry name" value="YhdP"/>
    <property type="match status" value="1"/>
</dbReference>
<feature type="compositionally biased region" description="Pro residues" evidence="1">
    <location>
        <begin position="1355"/>
        <end position="1364"/>
    </location>
</feature>
<feature type="transmembrane region" description="Helical" evidence="2">
    <location>
        <begin position="92"/>
        <end position="111"/>
    </location>
</feature>
<evidence type="ECO:0000313" key="4">
    <source>
        <dbReference type="EMBL" id="KFB72071.1"/>
    </source>
</evidence>
<evidence type="ECO:0000259" key="3">
    <source>
        <dbReference type="Pfam" id="PF13116"/>
    </source>
</evidence>
<sequence length="1371" mass="148678">MVSILLSQGVAGRSGTTDTDQARQSRYNHGLSDQVPRHSSDAHRLYAKVSLRRPHLMHQDELRPAVYHRLHFLLPVISHPKLRLLGRITVRALWLLYFAFVLLVLALRYLILPNIESYRPAIERQLSQVLGLSVGIGRIEASWQGINPDLILSDVRIADALGQPALSFTRVESILSWSSLPRRQLRLRLLRITEPKLHLRRDGDGRLFVAGIAIAEPDSDSGFADWVLAQKRIRINGATVVWEDAQRDAPPLILEDVNLSLDNNGRQHRFGLTALPAAELASRIDLRGDFQGKDSAHLASWKGQLFAQIDYADLAVWRTWIDYPLALPYGRGAVRAWAGFAAGSLQELTADLSLNEVNLRLATDLPALELEHMSGRIGARFAATGISLDGRRIELLTRAIEGDSPAAAIHIEPTDFHVEWQRPAATGSALRGSATAGTLELGPLAKLAAYLPLDAGSRKLLNDFAPRGRLSDLRASWQGDAEGLRTYSLKSRFDGLALKPAGHFLGVTGLSGSFEASEQGGAVQLRSQQVSIELPDVFPESSIALDTLNAQAKWKISKGRLDAELARAEFAGPDATGIAQGSYRKHAEGPGSIDLTATLSRADARAVWRYLPAAINVDARHWLRDALKAGAASEAKLILKGDLANFPFLDRKQGQFLVTVKAQGVTLDYGTGWPVISGIDADLRFEGTGMLVMARRGTILGARLTETRAEILDFDAPVSTLKVKGRADGETSEFLKFIRQSPVANQIDHFTDSMSASGKGHLDIALEIPLAEARLAESRIDGTYTLLANEVNVDPSLPPLRQVNGSLQFSEKTLRVPEINAQLFGGQVKITGGSQDGKVLVIAEGTLAVDDLRRRTELAMLDKLSGSTAYRAELRVRKRDVELLLDSNLVGVASTLPAPLGKSASENLALHFETAPLPTDTVRATGAIRREQLRASIGNVFSMQMVRRKQGVEAIPERAAIMIGRPLASLPERGFNIGISVPTLDVGYWQELLQSSGKEEGSASGLPVSVDLKADEVILLGASYTRVSLGVLGATSQWRGTVQSDQAVGSFVWDGSGTGKLKAQFKKWRRPEKVSKDAEPGEAIKNLPALDIVVDDFTVGDHRFGRLDVQAHNDGGIWRLDKIELLNPHARLSGSGQWQISAANRTQLDFTLESSDVGKLLDRLGYAGAVRAGSATMKGKIGWNGAPDRLDYATLSGDMQLDASKGQFLKLDPGAGKLLGLISLQGLPRRLSFDFGDIFSDGFAFDSIHGKMTVSSGLMHTQRLQIDGPAAHVVMRGDADLKNETQHLKVTVQPELGSSAALGVAVINPLAGIATLLADKILQGPLNKVFAFDYLVTGKWDDPKVQKISRSATPVPTPDLPVPANPDRSTQ</sequence>